<evidence type="ECO:0000313" key="10">
    <source>
        <dbReference type="Proteomes" id="UP000803844"/>
    </source>
</evidence>
<feature type="compositionally biased region" description="Low complexity" evidence="7">
    <location>
        <begin position="283"/>
        <end position="323"/>
    </location>
</feature>
<keyword evidence="10" id="KW-1185">Reference proteome</keyword>
<dbReference type="GO" id="GO:0006351">
    <property type="term" value="P:DNA-templated transcription"/>
    <property type="evidence" value="ECO:0007669"/>
    <property type="project" value="InterPro"/>
</dbReference>
<feature type="region of interest" description="Disordered" evidence="7">
    <location>
        <begin position="510"/>
        <end position="533"/>
    </location>
</feature>
<evidence type="ECO:0000256" key="7">
    <source>
        <dbReference type="SAM" id="MobiDB-lite"/>
    </source>
</evidence>
<feature type="compositionally biased region" description="Polar residues" evidence="7">
    <location>
        <begin position="394"/>
        <end position="408"/>
    </location>
</feature>
<name>A0A9P5CIP3_CRYP1</name>
<evidence type="ECO:0000256" key="4">
    <source>
        <dbReference type="ARBA" id="ARBA00022771"/>
    </source>
</evidence>
<feature type="region of interest" description="Disordered" evidence="7">
    <location>
        <begin position="980"/>
        <end position="1000"/>
    </location>
</feature>
<protein>
    <recommendedName>
        <fullName evidence="8">Xylanolytic transcriptional activator regulatory domain-containing protein</fullName>
    </recommendedName>
</protein>
<evidence type="ECO:0000256" key="5">
    <source>
        <dbReference type="ARBA" id="ARBA00022833"/>
    </source>
</evidence>
<feature type="region of interest" description="Disordered" evidence="7">
    <location>
        <begin position="1"/>
        <end position="194"/>
    </location>
</feature>
<evidence type="ECO:0000259" key="8">
    <source>
        <dbReference type="Pfam" id="PF04082"/>
    </source>
</evidence>
<dbReference type="GO" id="GO:0000981">
    <property type="term" value="F:DNA-binding transcription factor activity, RNA polymerase II-specific"/>
    <property type="evidence" value="ECO:0007669"/>
    <property type="project" value="InterPro"/>
</dbReference>
<dbReference type="EMBL" id="MU032352">
    <property type="protein sequence ID" value="KAF3760849.1"/>
    <property type="molecule type" value="Genomic_DNA"/>
</dbReference>
<keyword evidence="2" id="KW-0479">Metal-binding</keyword>
<keyword evidence="5" id="KW-0862">Zinc</keyword>
<dbReference type="InterPro" id="IPR007219">
    <property type="entry name" value="XnlR_reg_dom"/>
</dbReference>
<feature type="compositionally biased region" description="Basic and acidic residues" evidence="7">
    <location>
        <begin position="244"/>
        <end position="253"/>
    </location>
</feature>
<keyword evidence="6" id="KW-0539">Nucleus</keyword>
<feature type="domain" description="Xylanolytic transcriptional activator regulatory" evidence="8">
    <location>
        <begin position="631"/>
        <end position="835"/>
    </location>
</feature>
<dbReference type="Proteomes" id="UP000803844">
    <property type="component" value="Unassembled WGS sequence"/>
</dbReference>
<feature type="compositionally biased region" description="Low complexity" evidence="7">
    <location>
        <begin position="157"/>
        <end position="166"/>
    </location>
</feature>
<feature type="compositionally biased region" description="Polar residues" evidence="7">
    <location>
        <begin position="522"/>
        <end position="531"/>
    </location>
</feature>
<dbReference type="RefSeq" id="XP_040771828.1">
    <property type="nucleotide sequence ID" value="XM_040920943.1"/>
</dbReference>
<dbReference type="AlphaFoldDB" id="A0A9P5CIP3"/>
<dbReference type="GeneID" id="63838072"/>
<organism evidence="9 10">
    <name type="scientific">Cryphonectria parasitica (strain ATCC 38755 / EP155)</name>
    <dbReference type="NCBI Taxonomy" id="660469"/>
    <lineage>
        <taxon>Eukaryota</taxon>
        <taxon>Fungi</taxon>
        <taxon>Dikarya</taxon>
        <taxon>Ascomycota</taxon>
        <taxon>Pezizomycotina</taxon>
        <taxon>Sordariomycetes</taxon>
        <taxon>Sordariomycetidae</taxon>
        <taxon>Diaporthales</taxon>
        <taxon>Cryphonectriaceae</taxon>
        <taxon>Cryphonectria-Endothia species complex</taxon>
        <taxon>Cryphonectria</taxon>
    </lineage>
</organism>
<feature type="compositionally biased region" description="Polar residues" evidence="7">
    <location>
        <begin position="105"/>
        <end position="150"/>
    </location>
</feature>
<feature type="region of interest" description="Disordered" evidence="7">
    <location>
        <begin position="226"/>
        <end position="327"/>
    </location>
</feature>
<gene>
    <name evidence="9" type="ORF">M406DRAFT_334470</name>
</gene>
<keyword evidence="4" id="KW-0863">Zinc-finger</keyword>
<evidence type="ECO:0000256" key="1">
    <source>
        <dbReference type="ARBA" id="ARBA00004123"/>
    </source>
</evidence>
<evidence type="ECO:0000256" key="6">
    <source>
        <dbReference type="ARBA" id="ARBA00023242"/>
    </source>
</evidence>
<dbReference type="GO" id="GO:0005634">
    <property type="term" value="C:nucleus"/>
    <property type="evidence" value="ECO:0007669"/>
    <property type="project" value="UniProtKB-SubCell"/>
</dbReference>
<feature type="compositionally biased region" description="Low complexity" evidence="7">
    <location>
        <begin position="990"/>
        <end position="999"/>
    </location>
</feature>
<reference evidence="9" key="1">
    <citation type="journal article" date="2020" name="Phytopathology">
        <title>Genome sequence of the chestnut blight fungus Cryphonectria parasitica EP155: A fundamental resource for an archetypical invasive plant pathogen.</title>
        <authorList>
            <person name="Crouch J.A."/>
            <person name="Dawe A."/>
            <person name="Aerts A."/>
            <person name="Barry K."/>
            <person name="Churchill A.C.L."/>
            <person name="Grimwood J."/>
            <person name="Hillman B."/>
            <person name="Milgroom M.G."/>
            <person name="Pangilinan J."/>
            <person name="Smith M."/>
            <person name="Salamov A."/>
            <person name="Schmutz J."/>
            <person name="Yadav J."/>
            <person name="Grigoriev I.V."/>
            <person name="Nuss D."/>
        </authorList>
    </citation>
    <scope>NUCLEOTIDE SEQUENCE</scope>
    <source>
        <strain evidence="9">EP155</strain>
    </source>
</reference>
<comment type="subcellular location">
    <subcellularLocation>
        <location evidence="1">Nucleus</location>
    </subcellularLocation>
</comment>
<dbReference type="GO" id="GO:0000785">
    <property type="term" value="C:chromatin"/>
    <property type="evidence" value="ECO:0007669"/>
    <property type="project" value="TreeGrafter"/>
</dbReference>
<dbReference type="Pfam" id="PF04082">
    <property type="entry name" value="Fungal_trans"/>
    <property type="match status" value="1"/>
</dbReference>
<feature type="compositionally biased region" description="Polar residues" evidence="7">
    <location>
        <begin position="265"/>
        <end position="278"/>
    </location>
</feature>
<evidence type="ECO:0000313" key="9">
    <source>
        <dbReference type="EMBL" id="KAF3760849.1"/>
    </source>
</evidence>
<dbReference type="OrthoDB" id="6077919at2759"/>
<evidence type="ECO:0000256" key="3">
    <source>
        <dbReference type="ARBA" id="ARBA00022737"/>
    </source>
</evidence>
<dbReference type="CDD" id="cd12148">
    <property type="entry name" value="fungal_TF_MHR"/>
    <property type="match status" value="1"/>
</dbReference>
<accession>A0A9P5CIP3</accession>
<dbReference type="PANTHER" id="PTHR40626:SF30">
    <property type="entry name" value="FINGER DOMAIN PROTEIN, PUTATIVE (AFU_ORTHOLOGUE AFUA_4G13600)-RELATED"/>
    <property type="match status" value="1"/>
</dbReference>
<keyword evidence="3" id="KW-0677">Repeat</keyword>
<proteinExistence type="predicted"/>
<dbReference type="PANTHER" id="PTHR40626">
    <property type="entry name" value="MIP31509P"/>
    <property type="match status" value="1"/>
</dbReference>
<dbReference type="GO" id="GO:0008270">
    <property type="term" value="F:zinc ion binding"/>
    <property type="evidence" value="ECO:0007669"/>
    <property type="project" value="UniProtKB-KW"/>
</dbReference>
<feature type="compositionally biased region" description="Basic and acidic residues" evidence="7">
    <location>
        <begin position="226"/>
        <end position="237"/>
    </location>
</feature>
<sequence length="1156" mass="124702">MSSLQSIMNLDEDQPDASSPMDKKDKDSATPASGLRARGPPTSSTPSGHVIRPDLQQHPPSTFTPPTLRIPIAAAAANDDDESSNPFYNHPAQQQQSQHHTPSQDLTATLHNLHYSQGQRPVEPSSSIPTLSVASSGPSDLRRQSSTSVDSMDHQHGYGSAASSSSMGGGAGSGGYPPNHPRRPMGSPGPEIPIKLTPITGRVSRAKKGVPVHICDICTPPKTFTRAEHLSDQEGDRASQSGDSGRRDSKDSTLEGPMTGLTVRGLSSNLAYPSSSQGGFHGASTPSSSSAPATPPIGSGTGSTMSPPPGSSEQYGSSSSHQGTGHYRYVGMPVMTHQSGSMKASSDPPSFAEMEYLQQPRTYPIPRFVPTQGLSPSTALPTALDQTPDLIHSGWTSSGDDNYSTPPEVSTRRSDWRHTSQHNLEWPANSNLLSQFATGGRQEIDTSGGGIGTMAGSYYVPTAGFPSSPHMASVSQSYHALLSDPLMSTFTDEHAQSLLDPAITAQHAIDQRTSSVRRHTPETSISTSGQAADTLVTPAPLPHRINSVAQARQKEMIVDSTDVDVAMSFGTENGSPHWSDDNPASAGILTGSALTGMGECGGGSGGSGMGGPAALHTLLPRPVRNAISDYINIYWERFHVLYPFIHRPTCGGEEVLRCAMAAIATQYLNGKEDRKRGNQLHEWAWQEAKRHPYRNLQVMQAILLCEHFARFRGRKAVVRPSKLFTDLYARILDHNPNLYDSALSSDTPSFGNHQQNMGICMAKEERWRTWLEAEGRRRLLASCFTLDCHASTYHQVSRAKDDIDPTRIPLTGPSESLWAATSAEQWATILDAHPQLGNPQFLPNIDSLRPEDIPRFTIFDQASILSAAALMLPRRYLASRSTAVKNDDEGSGSSDDLRTPTTASYAAQQLKRLKPEDRVLQLCSRVGFHYAPWTAVNVFLALHHTPLHDLLAVSGDSWVFSQKVLGATTFLEHQKRLKAWTEGRSPPSPTSGQPTSPTTIGFEGMSSAKATLYAARALASFLERPISLSNGLTPHVTCLSNYWAMYVCALIIWAFGNRAGKSSFSSSSGSGISSSPTSKGATMSEEDAVAWLQTVAQLDQPEDVARMRQRKEASATVVSMVKRRLEADCGGGTSRLFVEAVGILRKLEEGVTRRWF</sequence>
<evidence type="ECO:0000256" key="2">
    <source>
        <dbReference type="ARBA" id="ARBA00022723"/>
    </source>
</evidence>
<feature type="region of interest" description="Disordered" evidence="7">
    <location>
        <begin position="392"/>
        <end position="418"/>
    </location>
</feature>
<feature type="compositionally biased region" description="Low complexity" evidence="7">
    <location>
        <begin position="90"/>
        <end position="104"/>
    </location>
</feature>
<comment type="caution">
    <text evidence="9">The sequence shown here is derived from an EMBL/GenBank/DDBJ whole genome shotgun (WGS) entry which is preliminary data.</text>
</comment>
<dbReference type="GO" id="GO:0000978">
    <property type="term" value="F:RNA polymerase II cis-regulatory region sequence-specific DNA binding"/>
    <property type="evidence" value="ECO:0007669"/>
    <property type="project" value="InterPro"/>
</dbReference>
<dbReference type="InterPro" id="IPR051059">
    <property type="entry name" value="VerF-like"/>
</dbReference>